<evidence type="ECO:0000313" key="8">
    <source>
        <dbReference type="Proteomes" id="UP000242146"/>
    </source>
</evidence>
<dbReference type="SUPFAM" id="SSF50630">
    <property type="entry name" value="Acid proteases"/>
    <property type="match status" value="1"/>
</dbReference>
<feature type="active site" evidence="3">
    <location>
        <position position="277"/>
    </location>
</feature>
<dbReference type="InterPro" id="IPR034164">
    <property type="entry name" value="Pepsin-like_dom"/>
</dbReference>
<proteinExistence type="inferred from homology"/>
<feature type="active site" evidence="3">
    <location>
        <position position="95"/>
    </location>
</feature>
<dbReference type="PRINTS" id="PR00792">
    <property type="entry name" value="PEPSIN"/>
</dbReference>
<dbReference type="STRING" id="101127.A0A1X2GA41"/>
<gene>
    <name evidence="7" type="ORF">DM01DRAFT_1385412</name>
</gene>
<dbReference type="InterPro" id="IPR021109">
    <property type="entry name" value="Peptidase_aspartic_dom_sf"/>
</dbReference>
<protein>
    <submittedName>
        <fullName evidence="7">Family A1 protease</fullName>
    </submittedName>
</protein>
<feature type="signal peptide" evidence="5">
    <location>
        <begin position="1"/>
        <end position="19"/>
    </location>
</feature>
<dbReference type="InterPro" id="IPR033121">
    <property type="entry name" value="PEPTIDASE_A1"/>
</dbReference>
<organism evidence="7 8">
    <name type="scientific">Hesseltinella vesiculosa</name>
    <dbReference type="NCBI Taxonomy" id="101127"/>
    <lineage>
        <taxon>Eukaryota</taxon>
        <taxon>Fungi</taxon>
        <taxon>Fungi incertae sedis</taxon>
        <taxon>Mucoromycota</taxon>
        <taxon>Mucoromycotina</taxon>
        <taxon>Mucoromycetes</taxon>
        <taxon>Mucorales</taxon>
        <taxon>Cunninghamellaceae</taxon>
        <taxon>Hesseltinella</taxon>
    </lineage>
</organism>
<dbReference type="Gene3D" id="2.40.70.10">
    <property type="entry name" value="Acid Proteases"/>
    <property type="match status" value="2"/>
</dbReference>
<evidence type="ECO:0000256" key="4">
    <source>
        <dbReference type="RuleBase" id="RU000454"/>
    </source>
</evidence>
<keyword evidence="2 4" id="KW-0064">Aspartyl protease</keyword>
<dbReference type="PROSITE" id="PS00141">
    <property type="entry name" value="ASP_PROTEASE"/>
    <property type="match status" value="2"/>
</dbReference>
<accession>A0A1X2GA41</accession>
<dbReference type="InterPro" id="IPR001461">
    <property type="entry name" value="Aspartic_peptidase_A1"/>
</dbReference>
<dbReference type="GO" id="GO:0006508">
    <property type="term" value="P:proteolysis"/>
    <property type="evidence" value="ECO:0007669"/>
    <property type="project" value="UniProtKB-KW"/>
</dbReference>
<keyword evidence="5" id="KW-0732">Signal</keyword>
<evidence type="ECO:0000256" key="2">
    <source>
        <dbReference type="ARBA" id="ARBA00022750"/>
    </source>
</evidence>
<name>A0A1X2GA41_9FUNG</name>
<dbReference type="OrthoDB" id="660550at2759"/>
<dbReference type="InterPro" id="IPR001969">
    <property type="entry name" value="Aspartic_peptidase_AS"/>
</dbReference>
<feature type="chain" id="PRO_5012642936" evidence="5">
    <location>
        <begin position="20"/>
        <end position="397"/>
    </location>
</feature>
<dbReference type="Pfam" id="PF00026">
    <property type="entry name" value="Asp"/>
    <property type="match status" value="1"/>
</dbReference>
<dbReference type="PANTHER" id="PTHR47966">
    <property type="entry name" value="BETA-SITE APP-CLEAVING ENZYME, ISOFORM A-RELATED"/>
    <property type="match status" value="1"/>
</dbReference>
<feature type="domain" description="Peptidase A1" evidence="6">
    <location>
        <begin position="79"/>
        <end position="394"/>
    </location>
</feature>
<keyword evidence="4" id="KW-0378">Hydrolase</keyword>
<dbReference type="CDD" id="cd05471">
    <property type="entry name" value="pepsin_like"/>
    <property type="match status" value="1"/>
</dbReference>
<keyword evidence="8" id="KW-1185">Reference proteome</keyword>
<dbReference type="EMBL" id="MCGT01000028">
    <property type="protein sequence ID" value="ORX48864.1"/>
    <property type="molecule type" value="Genomic_DNA"/>
</dbReference>
<evidence type="ECO:0000313" key="7">
    <source>
        <dbReference type="EMBL" id="ORX48864.1"/>
    </source>
</evidence>
<reference evidence="7 8" key="1">
    <citation type="submission" date="2016-07" db="EMBL/GenBank/DDBJ databases">
        <title>Pervasive Adenine N6-methylation of Active Genes in Fungi.</title>
        <authorList>
            <consortium name="DOE Joint Genome Institute"/>
            <person name="Mondo S.J."/>
            <person name="Dannebaum R.O."/>
            <person name="Kuo R.C."/>
            <person name="Labutti K."/>
            <person name="Haridas S."/>
            <person name="Kuo A."/>
            <person name="Salamov A."/>
            <person name="Ahrendt S.R."/>
            <person name="Lipzen A."/>
            <person name="Sullivan W."/>
            <person name="Andreopoulos W.B."/>
            <person name="Clum A."/>
            <person name="Lindquist E."/>
            <person name="Daum C."/>
            <person name="Ramamoorthy G.K."/>
            <person name="Gryganskyi A."/>
            <person name="Culley D."/>
            <person name="Magnuson J.K."/>
            <person name="James T.Y."/>
            <person name="O'Malley M.A."/>
            <person name="Stajich J.E."/>
            <person name="Spatafora J.W."/>
            <person name="Visel A."/>
            <person name="Grigoriev I.V."/>
        </authorList>
    </citation>
    <scope>NUCLEOTIDE SEQUENCE [LARGE SCALE GENOMIC DNA]</scope>
    <source>
        <strain evidence="7 8">NRRL 3301</strain>
    </source>
</reference>
<dbReference type="PANTHER" id="PTHR47966:SF51">
    <property type="entry name" value="BETA-SITE APP-CLEAVING ENZYME, ISOFORM A-RELATED"/>
    <property type="match status" value="1"/>
</dbReference>
<comment type="similarity">
    <text evidence="1 4">Belongs to the peptidase A1 family.</text>
</comment>
<dbReference type="AlphaFoldDB" id="A0A1X2GA41"/>
<comment type="caution">
    <text evidence="7">The sequence shown here is derived from an EMBL/GenBank/DDBJ whole genome shotgun (WGS) entry which is preliminary data.</text>
</comment>
<dbReference type="PROSITE" id="PS51767">
    <property type="entry name" value="PEPTIDASE_A1"/>
    <property type="match status" value="1"/>
</dbReference>
<sequence>MARLTLAFVAAALISGSFAAPTSSGTVTLGFSRGNSKPNWTQALAHDKSRASHFSKKSHSKDLAARGASFPSTNEDFSYVSAVQVGSQTFNLIVDTGSSNTWVGAGTAYKPGSTSADTGHSVSVSYGSGSFSGEEYTDTVSLGSGFSITKQSIGVATTATGFSGVDGIIGFGPEDLTSGTVTGVSLVPTVVQNAKSQGLISTEVLGVYFDPLSGSATTASNGELTLGGVDSTKYTGAITYTPITSTSPSSQYWGIDISKITYGSTTVASSSNPGIVDTGTTLIYLDTTLYNALYKNIKGYALDSTTGLVTIPASSYSSLSSVTFTIGGTAFTLTPSQYILPQAQVAAWGGTVGKYYSLIGNLGTGSGLNFILGQKFLENYYSVYDTANSRVGLATRA</sequence>
<evidence type="ECO:0000259" key="6">
    <source>
        <dbReference type="PROSITE" id="PS51767"/>
    </source>
</evidence>
<evidence type="ECO:0000256" key="1">
    <source>
        <dbReference type="ARBA" id="ARBA00007447"/>
    </source>
</evidence>
<keyword evidence="4 7" id="KW-0645">Protease</keyword>
<dbReference type="GO" id="GO:0004190">
    <property type="term" value="F:aspartic-type endopeptidase activity"/>
    <property type="evidence" value="ECO:0007669"/>
    <property type="project" value="UniProtKB-KW"/>
</dbReference>
<dbReference type="Proteomes" id="UP000242146">
    <property type="component" value="Unassembled WGS sequence"/>
</dbReference>
<evidence type="ECO:0000256" key="3">
    <source>
        <dbReference type="PIRSR" id="PIRSR601461-1"/>
    </source>
</evidence>
<evidence type="ECO:0000256" key="5">
    <source>
        <dbReference type="SAM" id="SignalP"/>
    </source>
</evidence>